<sequence length="162" mass="18748">MKPVAIAPIFFAFESDFVETLRCIPMVVRYKLDTCGIKLKLPEWVKLTVDDKARLATQPCYTPAEIAQYRLDLINLVQIRCHHQVSNLGEVDASWECLGEVPNEVLQKALEWECNPITIQQWLQLDVLQRFALVKLSRSGHEGANFPRAIREFLEDKKMYNE</sequence>
<name>A0A7G5GT75_9BACT</name>
<dbReference type="NCBIfam" id="TIGR02664">
    <property type="entry name" value="nitr_red_assoc"/>
    <property type="match status" value="1"/>
</dbReference>
<organism evidence="1 2">
    <name type="scientific">Spirosoma foliorum</name>
    <dbReference type="NCBI Taxonomy" id="2710596"/>
    <lineage>
        <taxon>Bacteria</taxon>
        <taxon>Pseudomonadati</taxon>
        <taxon>Bacteroidota</taxon>
        <taxon>Cytophagia</taxon>
        <taxon>Cytophagales</taxon>
        <taxon>Cytophagaceae</taxon>
        <taxon>Spirosoma</taxon>
    </lineage>
</organism>
<keyword evidence="2" id="KW-1185">Reference proteome</keyword>
<proteinExistence type="predicted"/>
<dbReference type="InterPro" id="IPR013481">
    <property type="entry name" value="NarM"/>
</dbReference>
<dbReference type="EMBL" id="CP059732">
    <property type="protein sequence ID" value="QMW02067.1"/>
    <property type="molecule type" value="Genomic_DNA"/>
</dbReference>
<protein>
    <submittedName>
        <fullName evidence="1">Nitrate reductase associated protein</fullName>
    </submittedName>
</protein>
<dbReference type="RefSeq" id="WP_182459340.1">
    <property type="nucleotide sequence ID" value="NZ_CP059732.1"/>
</dbReference>
<dbReference type="AlphaFoldDB" id="A0A7G5GT75"/>
<dbReference type="Proteomes" id="UP000515369">
    <property type="component" value="Chromosome"/>
</dbReference>
<evidence type="ECO:0000313" key="2">
    <source>
        <dbReference type="Proteomes" id="UP000515369"/>
    </source>
</evidence>
<reference evidence="1 2" key="1">
    <citation type="submission" date="2020-07" db="EMBL/GenBank/DDBJ databases">
        <title>Spirosoma foliorum sp. nov., isolated from the leaves on the Nejang mountain Korea, Republic of.</title>
        <authorList>
            <person name="Ho H."/>
            <person name="Lee Y.-J."/>
            <person name="Nurcahyanto D.-A."/>
            <person name="Kim S.-G."/>
        </authorList>
    </citation>
    <scope>NUCLEOTIDE SEQUENCE [LARGE SCALE GENOMIC DNA]</scope>
    <source>
        <strain evidence="1 2">PL0136</strain>
    </source>
</reference>
<dbReference type="Pfam" id="PF09655">
    <property type="entry name" value="Nitr_red_assoc"/>
    <property type="match status" value="1"/>
</dbReference>
<gene>
    <name evidence="1" type="ORF">H3H32_29705</name>
</gene>
<accession>A0A7G5GT75</accession>
<dbReference type="KEGG" id="sfol:H3H32_29705"/>
<evidence type="ECO:0000313" key="1">
    <source>
        <dbReference type="EMBL" id="QMW02067.1"/>
    </source>
</evidence>